<evidence type="ECO:0000256" key="3">
    <source>
        <dbReference type="ARBA" id="ARBA00022448"/>
    </source>
</evidence>
<dbReference type="GO" id="GO:0005886">
    <property type="term" value="C:plasma membrane"/>
    <property type="evidence" value="ECO:0007669"/>
    <property type="project" value="UniProtKB-SubCell"/>
</dbReference>
<organism evidence="9 10">
    <name type="scientific">Bilophila wadsworthia (strain 3_1_6)</name>
    <dbReference type="NCBI Taxonomy" id="563192"/>
    <lineage>
        <taxon>Bacteria</taxon>
        <taxon>Pseudomonadati</taxon>
        <taxon>Thermodesulfobacteriota</taxon>
        <taxon>Desulfovibrionia</taxon>
        <taxon>Desulfovibrionales</taxon>
        <taxon>Desulfovibrionaceae</taxon>
        <taxon>Bilophila</taxon>
    </lineage>
</organism>
<dbReference type="Pfam" id="PF01925">
    <property type="entry name" value="TauE"/>
    <property type="match status" value="1"/>
</dbReference>
<dbReference type="Proteomes" id="UP000006034">
    <property type="component" value="Unassembled WGS sequence"/>
</dbReference>
<name>E5Y845_BILW3</name>
<protein>
    <recommendedName>
        <fullName evidence="8">Probable membrane transporter protein</fullName>
    </recommendedName>
</protein>
<dbReference type="InterPro" id="IPR052017">
    <property type="entry name" value="TSUP"/>
</dbReference>
<reference evidence="9 10" key="2">
    <citation type="submission" date="2013-04" db="EMBL/GenBank/DDBJ databases">
        <title>The Genome Sequence of Bilophila wadsworthia 3_1_6.</title>
        <authorList>
            <consortium name="The Broad Institute Genomics Platform"/>
            <person name="Earl A."/>
            <person name="Ward D."/>
            <person name="Feldgarden M."/>
            <person name="Gevers D."/>
            <person name="Sibley C."/>
            <person name="Strauss J."/>
            <person name="Allen-Vercoe E."/>
            <person name="Walker B."/>
            <person name="Young S."/>
            <person name="Zeng Q."/>
            <person name="Gargeya S."/>
            <person name="Fitzgerald M."/>
            <person name="Haas B."/>
            <person name="Abouelleil A."/>
            <person name="Allen A.W."/>
            <person name="Alvarado L."/>
            <person name="Arachchi H.M."/>
            <person name="Berlin A.M."/>
            <person name="Chapman S.B."/>
            <person name="Gainer-Dewar J."/>
            <person name="Goldberg J."/>
            <person name="Griggs A."/>
            <person name="Gujja S."/>
            <person name="Hansen M."/>
            <person name="Howarth C."/>
            <person name="Imamovic A."/>
            <person name="Ireland A."/>
            <person name="Larimer J."/>
            <person name="McCowan C."/>
            <person name="Murphy C."/>
            <person name="Pearson M."/>
            <person name="Poon T.W."/>
            <person name="Priest M."/>
            <person name="Roberts A."/>
            <person name="Saif S."/>
            <person name="Shea T."/>
            <person name="Sisk P."/>
            <person name="Sykes S."/>
            <person name="Wortman J."/>
            <person name="Nusbaum C."/>
            <person name="Birren B."/>
        </authorList>
    </citation>
    <scope>NUCLEOTIDE SEQUENCE [LARGE SCALE GENOMIC DNA]</scope>
    <source>
        <strain evidence="9 10">3_1_6</strain>
    </source>
</reference>
<evidence type="ECO:0000256" key="7">
    <source>
        <dbReference type="ARBA" id="ARBA00023136"/>
    </source>
</evidence>
<evidence type="ECO:0000313" key="9">
    <source>
        <dbReference type="EMBL" id="EFV43827.1"/>
    </source>
</evidence>
<keyword evidence="10" id="KW-1185">Reference proteome</keyword>
<comment type="subcellular location">
    <subcellularLocation>
        <location evidence="1 8">Cell membrane</location>
        <topology evidence="1 8">Multi-pass membrane protein</topology>
    </subcellularLocation>
</comment>
<evidence type="ECO:0000256" key="1">
    <source>
        <dbReference type="ARBA" id="ARBA00004651"/>
    </source>
</evidence>
<dbReference type="PANTHER" id="PTHR30269">
    <property type="entry name" value="TRANSMEMBRANE PROTEIN YFCA"/>
    <property type="match status" value="1"/>
</dbReference>
<feature type="transmembrane region" description="Helical" evidence="8">
    <location>
        <begin position="77"/>
        <end position="97"/>
    </location>
</feature>
<proteinExistence type="inferred from homology"/>
<comment type="caution">
    <text evidence="9">The sequence shown here is derived from an EMBL/GenBank/DDBJ whole genome shotgun (WGS) entry which is preliminary data.</text>
</comment>
<dbReference type="AlphaFoldDB" id="E5Y845"/>
<accession>E5Y845</accession>
<evidence type="ECO:0000256" key="5">
    <source>
        <dbReference type="ARBA" id="ARBA00022692"/>
    </source>
</evidence>
<evidence type="ECO:0000256" key="8">
    <source>
        <dbReference type="RuleBase" id="RU363041"/>
    </source>
</evidence>
<feature type="transmembrane region" description="Helical" evidence="8">
    <location>
        <begin position="103"/>
        <end position="120"/>
    </location>
</feature>
<dbReference type="PANTHER" id="PTHR30269:SF37">
    <property type="entry name" value="MEMBRANE TRANSPORTER PROTEIN"/>
    <property type="match status" value="1"/>
</dbReference>
<evidence type="ECO:0000256" key="4">
    <source>
        <dbReference type="ARBA" id="ARBA00022475"/>
    </source>
</evidence>
<feature type="transmembrane region" description="Helical" evidence="8">
    <location>
        <begin position="164"/>
        <end position="186"/>
    </location>
</feature>
<keyword evidence="4 8" id="KW-1003">Cell membrane</keyword>
<gene>
    <name evidence="9" type="ORF">HMPREF0179_02360</name>
</gene>
<keyword evidence="5 8" id="KW-0812">Transmembrane</keyword>
<feature type="transmembrane region" description="Helical" evidence="8">
    <location>
        <begin position="225"/>
        <end position="242"/>
    </location>
</feature>
<evidence type="ECO:0000313" key="10">
    <source>
        <dbReference type="Proteomes" id="UP000006034"/>
    </source>
</evidence>
<dbReference type="HOGENOM" id="CLU_054750_1_0_7"/>
<dbReference type="GeneID" id="78085502"/>
<dbReference type="EMBL" id="ADCP02000001">
    <property type="protein sequence ID" value="EFV43827.1"/>
    <property type="molecule type" value="Genomic_DNA"/>
</dbReference>
<sequence length="245" mass="26615">MSGFTPLLFAYVFTAVFLAGIVRGATGFGFSMIMIVLLTLFFPPAQVAPVILFWEVLASIGHLPFVYKQVHWKSLRWLALGVALGTPFGVYCLVSIPVDAMRLIINAVVLILTSMLYCGLRPKNAPTPPQTTGVGLLAGVINGASANGGPPIILFFLSSPLGAAVGRASLIAFFLFTDVWASLFYWQQGLISLDTIIFTLVFMVPMFGGMWFGNRWFSTVDEARFRKVVLALLMIISVVGLVKAL</sequence>
<evidence type="ECO:0000256" key="6">
    <source>
        <dbReference type="ARBA" id="ARBA00022989"/>
    </source>
</evidence>
<dbReference type="eggNOG" id="COG0730">
    <property type="taxonomic scope" value="Bacteria"/>
</dbReference>
<reference evidence="9 10" key="1">
    <citation type="submission" date="2010-10" db="EMBL/GenBank/DDBJ databases">
        <authorList>
            <consortium name="The Broad Institute Genome Sequencing Platform"/>
            <person name="Ward D."/>
            <person name="Earl A."/>
            <person name="Feldgarden M."/>
            <person name="Young S.K."/>
            <person name="Gargeya S."/>
            <person name="Zeng Q."/>
            <person name="Alvarado L."/>
            <person name="Berlin A."/>
            <person name="Bochicchio J."/>
            <person name="Chapman S.B."/>
            <person name="Chen Z."/>
            <person name="Freedman E."/>
            <person name="Gellesch M."/>
            <person name="Goldberg J."/>
            <person name="Griggs A."/>
            <person name="Gujja S."/>
            <person name="Heilman E."/>
            <person name="Heiman D."/>
            <person name="Howarth C."/>
            <person name="Mehta T."/>
            <person name="Neiman D."/>
            <person name="Pearson M."/>
            <person name="Roberts A."/>
            <person name="Saif S."/>
            <person name="Shea T."/>
            <person name="Shenoy N."/>
            <person name="Sisk P."/>
            <person name="Stolte C."/>
            <person name="Sykes S."/>
            <person name="White J."/>
            <person name="Yandava C."/>
            <person name="Allen-Vercoe E."/>
            <person name="Sibley C."/>
            <person name="Ambrose C.E."/>
            <person name="Strauss J."/>
            <person name="Daigneault M."/>
            <person name="Haas B."/>
            <person name="Nusbaum C."/>
            <person name="Birren B."/>
        </authorList>
    </citation>
    <scope>NUCLEOTIDE SEQUENCE [LARGE SCALE GENOMIC DNA]</scope>
    <source>
        <strain evidence="9 10">3_1_6</strain>
    </source>
</reference>
<dbReference type="STRING" id="563192.HMPREF0179_02360"/>
<feature type="transmembrane region" description="Helical" evidence="8">
    <location>
        <begin position="34"/>
        <end position="57"/>
    </location>
</feature>
<keyword evidence="6 8" id="KW-1133">Transmembrane helix</keyword>
<dbReference type="RefSeq" id="WP_005028200.1">
    <property type="nucleotide sequence ID" value="NZ_KE150238.1"/>
</dbReference>
<comment type="similarity">
    <text evidence="2 8">Belongs to the 4-toluene sulfonate uptake permease (TSUP) (TC 2.A.102) family.</text>
</comment>
<dbReference type="InterPro" id="IPR002781">
    <property type="entry name" value="TM_pro_TauE-like"/>
</dbReference>
<keyword evidence="7 8" id="KW-0472">Membrane</keyword>
<dbReference type="OrthoDB" id="7843147at2"/>
<feature type="transmembrane region" description="Helical" evidence="8">
    <location>
        <begin position="193"/>
        <end position="213"/>
    </location>
</feature>
<keyword evidence="3" id="KW-0813">Transport</keyword>
<evidence type="ECO:0000256" key="2">
    <source>
        <dbReference type="ARBA" id="ARBA00009142"/>
    </source>
</evidence>
<feature type="transmembrane region" description="Helical" evidence="8">
    <location>
        <begin position="132"/>
        <end position="158"/>
    </location>
</feature>